<evidence type="ECO:0000313" key="2">
    <source>
        <dbReference type="Proteomes" id="UP000054075"/>
    </source>
</evidence>
<comment type="caution">
    <text evidence="1">The sequence shown here is derived from an EMBL/GenBank/DDBJ whole genome shotgun (WGS) entry which is preliminary data.</text>
</comment>
<evidence type="ECO:0000313" key="1">
    <source>
        <dbReference type="EMBL" id="EDP46236.1"/>
    </source>
</evidence>
<dbReference type="Proteomes" id="UP000054075">
    <property type="component" value="Unassembled WGS sequence"/>
</dbReference>
<name>A8PKL8_9COXI</name>
<dbReference type="STRING" id="59196.RICGR_0202"/>
<keyword evidence="2" id="KW-1185">Reference proteome</keyword>
<gene>
    <name evidence="1" type="ORF">RICGR_0202</name>
</gene>
<reference evidence="1" key="1">
    <citation type="submission" date="2006-04" db="EMBL/GenBank/DDBJ databases">
        <authorList>
            <person name="Seshadri R."/>
            <person name="Federici B.A."/>
        </authorList>
    </citation>
    <scope>NUCLEOTIDE SEQUENCE [LARGE SCALE GENOMIC DNA]</scope>
</reference>
<dbReference type="AlphaFoldDB" id="A8PKL8"/>
<dbReference type="EMBL" id="AAQJ02000001">
    <property type="protein sequence ID" value="EDP46236.1"/>
    <property type="molecule type" value="Genomic_DNA"/>
</dbReference>
<sequence length="50" mass="5805">MPNTSTDKIHCKMVPTVSNQFFQVEDYIERQTLLLEFPQKGQSTSLHHAQ</sequence>
<organism evidence="1 2">
    <name type="scientific">Rickettsiella grylli</name>
    <dbReference type="NCBI Taxonomy" id="59196"/>
    <lineage>
        <taxon>Bacteria</taxon>
        <taxon>Pseudomonadati</taxon>
        <taxon>Pseudomonadota</taxon>
        <taxon>Gammaproteobacteria</taxon>
        <taxon>Legionellales</taxon>
        <taxon>Coxiellaceae</taxon>
        <taxon>Rickettsiella</taxon>
    </lineage>
</organism>
<accession>A8PKL8</accession>
<proteinExistence type="predicted"/>
<protein>
    <submittedName>
        <fullName evidence="1">Uncharacterized protein</fullName>
    </submittedName>
</protein>
<reference evidence="1" key="2">
    <citation type="submission" date="2007-10" db="EMBL/GenBank/DDBJ databases">
        <authorList>
            <person name="Myers G.S."/>
        </authorList>
    </citation>
    <scope>NUCLEOTIDE SEQUENCE [LARGE SCALE GENOMIC DNA]</scope>
</reference>